<name>A0A8S5MYS4_9CAUD</name>
<sequence>MNKLTIWLLVALIGMGAVVGWHYKRIGQITNERNQYQQNTYSLLSDIEELRADSSLQARQVQTLSLSLEEYKKYRATDAQTITGLKLKLKQVSAVAKQELEVNVPISAPVKDSVVVSNDMPDTIQTISYKDQYVYFDGTIQHDSLIAQFHVPVTISQVLYKVPKHKFLWWSWGCKAVKQVIITNNPYVQLNYSEYIEIK</sequence>
<protein>
    <submittedName>
        <fullName evidence="1">Uncharacterized protein</fullName>
    </submittedName>
</protein>
<evidence type="ECO:0000313" key="1">
    <source>
        <dbReference type="EMBL" id="DAD87518.1"/>
    </source>
</evidence>
<dbReference type="Pfam" id="PF20186">
    <property type="entry name" value="DUF6549"/>
    <property type="match status" value="1"/>
</dbReference>
<organism evidence="1">
    <name type="scientific">Siphoviridae sp. ctAUQ2</name>
    <dbReference type="NCBI Taxonomy" id="2826182"/>
    <lineage>
        <taxon>Viruses</taxon>
        <taxon>Duplodnaviria</taxon>
        <taxon>Heunggongvirae</taxon>
        <taxon>Uroviricota</taxon>
        <taxon>Caudoviricetes</taxon>
    </lineage>
</organism>
<proteinExistence type="predicted"/>
<dbReference type="EMBL" id="BK015022">
    <property type="protein sequence ID" value="DAD87518.1"/>
    <property type="molecule type" value="Genomic_DNA"/>
</dbReference>
<dbReference type="InterPro" id="IPR046679">
    <property type="entry name" value="DUF6549"/>
</dbReference>
<accession>A0A8S5MYS4</accession>
<reference evidence="1" key="1">
    <citation type="journal article" date="2021" name="Proc. Natl. Acad. Sci. U.S.A.">
        <title>A Catalog of Tens of Thousands of Viruses from Human Metagenomes Reveals Hidden Associations with Chronic Diseases.</title>
        <authorList>
            <person name="Tisza M.J."/>
            <person name="Buck C.B."/>
        </authorList>
    </citation>
    <scope>NUCLEOTIDE SEQUENCE</scope>
    <source>
        <strain evidence="1">CtAUQ2</strain>
    </source>
</reference>